<evidence type="ECO:0000256" key="1">
    <source>
        <dbReference type="ARBA" id="ARBA00022478"/>
    </source>
</evidence>
<dbReference type="PANTHER" id="PTHR23431">
    <property type="entry name" value="DNA-DIRECTED RNA POLYMERASES I, II, AND III SUBUNIT RPABC5 FAMILY MEMBER"/>
    <property type="match status" value="1"/>
</dbReference>
<dbReference type="InterPro" id="IPR020789">
    <property type="entry name" value="RNA_pol_suN_Zn-BS"/>
</dbReference>
<organism evidence="5">
    <name type="scientific">viral metagenome</name>
    <dbReference type="NCBI Taxonomy" id="1070528"/>
    <lineage>
        <taxon>unclassified sequences</taxon>
        <taxon>metagenomes</taxon>
        <taxon>organismal metagenomes</taxon>
    </lineage>
</organism>
<dbReference type="AlphaFoldDB" id="A0A6C0KXJ7"/>
<dbReference type="InterPro" id="IPR023580">
    <property type="entry name" value="RNA_pol_su_RPB10"/>
</dbReference>
<evidence type="ECO:0008006" key="6">
    <source>
        <dbReference type="Google" id="ProtNLM"/>
    </source>
</evidence>
<dbReference type="InterPro" id="IPR000268">
    <property type="entry name" value="RPABC5/Rpb10"/>
</dbReference>
<dbReference type="Gene3D" id="1.10.10.60">
    <property type="entry name" value="Homeodomain-like"/>
    <property type="match status" value="1"/>
</dbReference>
<keyword evidence="4" id="KW-0804">Transcription</keyword>
<evidence type="ECO:0000256" key="3">
    <source>
        <dbReference type="ARBA" id="ARBA00022833"/>
    </source>
</evidence>
<accession>A0A6C0KXJ7</accession>
<dbReference type="Pfam" id="PF01194">
    <property type="entry name" value="RNA_pol_N"/>
    <property type="match status" value="1"/>
</dbReference>
<dbReference type="GO" id="GO:0008270">
    <property type="term" value="F:zinc ion binding"/>
    <property type="evidence" value="ECO:0007669"/>
    <property type="project" value="InterPro"/>
</dbReference>
<sequence length="77" mass="9262">MIIPIKCFTCGKVIANKYRYYCEEVRKRKLAKDMDVDKVLYLTKEFRDKTPEGEVLDELNMIKMCCRRHFLTHVDID</sequence>
<keyword evidence="3" id="KW-0862">Zinc</keyword>
<dbReference type="GO" id="GO:0000428">
    <property type="term" value="C:DNA-directed RNA polymerase complex"/>
    <property type="evidence" value="ECO:0007669"/>
    <property type="project" value="UniProtKB-KW"/>
</dbReference>
<dbReference type="GO" id="GO:0003677">
    <property type="term" value="F:DNA binding"/>
    <property type="evidence" value="ECO:0007669"/>
    <property type="project" value="InterPro"/>
</dbReference>
<dbReference type="SUPFAM" id="SSF46924">
    <property type="entry name" value="RNA polymerase subunit RPB10"/>
    <property type="match status" value="1"/>
</dbReference>
<evidence type="ECO:0000256" key="4">
    <source>
        <dbReference type="ARBA" id="ARBA00023163"/>
    </source>
</evidence>
<keyword evidence="1" id="KW-0240">DNA-directed RNA polymerase</keyword>
<dbReference type="GO" id="GO:0003899">
    <property type="term" value="F:DNA-directed RNA polymerase activity"/>
    <property type="evidence" value="ECO:0007669"/>
    <property type="project" value="InterPro"/>
</dbReference>
<protein>
    <recommendedName>
        <fullName evidence="6">DNA-directed RNA polymerase subunit N</fullName>
    </recommendedName>
</protein>
<evidence type="ECO:0000256" key="2">
    <source>
        <dbReference type="ARBA" id="ARBA00022723"/>
    </source>
</evidence>
<dbReference type="GO" id="GO:0006351">
    <property type="term" value="P:DNA-templated transcription"/>
    <property type="evidence" value="ECO:0007669"/>
    <property type="project" value="InterPro"/>
</dbReference>
<reference evidence="5" key="1">
    <citation type="journal article" date="2020" name="Nature">
        <title>Giant virus diversity and host interactions through global metagenomics.</title>
        <authorList>
            <person name="Schulz F."/>
            <person name="Roux S."/>
            <person name="Paez-Espino D."/>
            <person name="Jungbluth S."/>
            <person name="Walsh D.A."/>
            <person name="Denef V.J."/>
            <person name="McMahon K.D."/>
            <person name="Konstantinidis K.T."/>
            <person name="Eloe-Fadrosh E.A."/>
            <person name="Kyrpides N.C."/>
            <person name="Woyke T."/>
        </authorList>
    </citation>
    <scope>NUCLEOTIDE SEQUENCE</scope>
    <source>
        <strain evidence="5">GVMAG-S-3300013094-109</strain>
    </source>
</reference>
<dbReference type="EMBL" id="MN740989">
    <property type="protein sequence ID" value="QHU21407.1"/>
    <property type="molecule type" value="Genomic_DNA"/>
</dbReference>
<proteinExistence type="predicted"/>
<keyword evidence="2" id="KW-0479">Metal-binding</keyword>
<name>A0A6C0KXJ7_9ZZZZ</name>
<evidence type="ECO:0000313" key="5">
    <source>
        <dbReference type="EMBL" id="QHU21407.1"/>
    </source>
</evidence>
<dbReference type="PANTHER" id="PTHR23431:SF3">
    <property type="entry name" value="DNA-DIRECTED RNA POLYMERASES I, II, AND III SUBUNIT RPABC5"/>
    <property type="match status" value="1"/>
</dbReference>
<dbReference type="PROSITE" id="PS01112">
    <property type="entry name" value="RNA_POL_N_8KD"/>
    <property type="match status" value="1"/>
</dbReference>